<reference evidence="1" key="2">
    <citation type="submission" date="2020-09" db="EMBL/GenBank/DDBJ databases">
        <authorList>
            <person name="Sun Q."/>
            <person name="Sedlacek I."/>
        </authorList>
    </citation>
    <scope>NUCLEOTIDE SEQUENCE</scope>
    <source>
        <strain evidence="1">CCM 8711</strain>
    </source>
</reference>
<keyword evidence="2" id="KW-1185">Reference proteome</keyword>
<evidence type="ECO:0000313" key="2">
    <source>
        <dbReference type="Proteomes" id="UP000662074"/>
    </source>
</evidence>
<dbReference type="Proteomes" id="UP000662074">
    <property type="component" value="Unassembled WGS sequence"/>
</dbReference>
<protein>
    <submittedName>
        <fullName evidence="1">Uncharacterized protein</fullName>
    </submittedName>
</protein>
<dbReference type="RefSeq" id="WP_188416042.1">
    <property type="nucleotide sequence ID" value="NZ_BMDO01000004.1"/>
</dbReference>
<organism evidence="1 2">
    <name type="scientific">Mucilaginibacter galii</name>
    <dbReference type="NCBI Taxonomy" id="2005073"/>
    <lineage>
        <taxon>Bacteria</taxon>
        <taxon>Pseudomonadati</taxon>
        <taxon>Bacteroidota</taxon>
        <taxon>Sphingobacteriia</taxon>
        <taxon>Sphingobacteriales</taxon>
        <taxon>Sphingobacteriaceae</taxon>
        <taxon>Mucilaginibacter</taxon>
    </lineage>
</organism>
<sequence length="174" mass="20454">MGVNTYNLQAIKKELQHLSGSQLADLCLRLSKYKKENKELLSYLLFEANNHDGYIEGIKQEMDTLFNELPSHYYYAAKSMRKILKLITKHTKFMASKPAEIDLLLYYCQQYVNHVDKRTGYKPLRQLLHKQLEKVAKLIGALHEDLQYDHQAGFEKVVQEADEKLSWINKQDYL</sequence>
<name>A0A917N1B4_9SPHI</name>
<reference evidence="1" key="1">
    <citation type="journal article" date="2014" name="Int. J. Syst. Evol. Microbiol.">
        <title>Complete genome sequence of Corynebacterium casei LMG S-19264T (=DSM 44701T), isolated from a smear-ripened cheese.</title>
        <authorList>
            <consortium name="US DOE Joint Genome Institute (JGI-PGF)"/>
            <person name="Walter F."/>
            <person name="Albersmeier A."/>
            <person name="Kalinowski J."/>
            <person name="Ruckert C."/>
        </authorList>
    </citation>
    <scope>NUCLEOTIDE SEQUENCE</scope>
    <source>
        <strain evidence="1">CCM 8711</strain>
    </source>
</reference>
<accession>A0A917N1B4</accession>
<dbReference type="AlphaFoldDB" id="A0A917N1B4"/>
<comment type="caution">
    <text evidence="1">The sequence shown here is derived from an EMBL/GenBank/DDBJ whole genome shotgun (WGS) entry which is preliminary data.</text>
</comment>
<evidence type="ECO:0000313" key="1">
    <source>
        <dbReference type="EMBL" id="GGI50676.1"/>
    </source>
</evidence>
<dbReference type="EMBL" id="BMDO01000004">
    <property type="protein sequence ID" value="GGI50676.1"/>
    <property type="molecule type" value="Genomic_DNA"/>
</dbReference>
<gene>
    <name evidence="1" type="ORF">GCM10011425_18880</name>
</gene>
<proteinExistence type="predicted"/>